<dbReference type="PANTHER" id="PTHR24201:SF16">
    <property type="entry name" value="ANKYRIN-1-LIKE-RELATED"/>
    <property type="match status" value="1"/>
</dbReference>
<dbReference type="InterPro" id="IPR036770">
    <property type="entry name" value="Ankyrin_rpt-contain_sf"/>
</dbReference>
<dbReference type="Gene3D" id="1.25.40.20">
    <property type="entry name" value="Ankyrin repeat-containing domain"/>
    <property type="match status" value="1"/>
</dbReference>
<keyword evidence="1" id="KW-0677">Repeat</keyword>
<dbReference type="PANTHER" id="PTHR24201">
    <property type="entry name" value="ANK_REP_REGION DOMAIN-CONTAINING PROTEIN"/>
    <property type="match status" value="1"/>
</dbReference>
<dbReference type="Pfam" id="PF00023">
    <property type="entry name" value="Ank"/>
    <property type="match status" value="1"/>
</dbReference>
<dbReference type="SUPFAM" id="SSF48403">
    <property type="entry name" value="Ankyrin repeat"/>
    <property type="match status" value="1"/>
</dbReference>
<dbReference type="InterPro" id="IPR002110">
    <property type="entry name" value="Ankyrin_rpt"/>
</dbReference>
<accession>A0ABQ2YZT9</accession>
<comment type="caution">
    <text evidence="5">The sequence shown here is derived from an EMBL/GenBank/DDBJ whole genome shotgun (WGS) entry which is preliminary data.</text>
</comment>
<sequence length="302" mass="32586">MTLRKIHFALGVCLMTSLSACAGSLFGGTQCAGRSLDQAYRDLQVLTLAKAAVRGDSDAIRSQVQRGADVNHLEDGAVPPLLWAICADNVEGFEALLKAGADPNLAGNGHGKGDGKGHGVKENGSIIRQEWSATVMAAGTGRPDFLRLALRYGGDLNAKRGEEAQDRPLLQAAYHGLFENVKILVAAGADINVHDEFMKDKTAPDYALGVTGRFDIAVWLLEQGYRYNLQALASSAEVCHVPLDGEQQRWKEKLIGMLRARCAVFPASPIVKRALQERVVPAAAVEDLIMGRKSILDFPKRQ</sequence>
<evidence type="ECO:0000256" key="2">
    <source>
        <dbReference type="ARBA" id="ARBA00023043"/>
    </source>
</evidence>
<keyword evidence="4" id="KW-0732">Signal</keyword>
<feature type="repeat" description="ANK" evidence="3">
    <location>
        <begin position="164"/>
        <end position="196"/>
    </location>
</feature>
<dbReference type="SMART" id="SM00248">
    <property type="entry name" value="ANK"/>
    <property type="match status" value="3"/>
</dbReference>
<dbReference type="PROSITE" id="PS50297">
    <property type="entry name" value="ANK_REP_REGION"/>
    <property type="match status" value="1"/>
</dbReference>
<dbReference type="Proteomes" id="UP000600877">
    <property type="component" value="Unassembled WGS sequence"/>
</dbReference>
<dbReference type="InterPro" id="IPR050776">
    <property type="entry name" value="Ank_Repeat/CDKN_Inhibitor"/>
</dbReference>
<dbReference type="PROSITE" id="PS50088">
    <property type="entry name" value="ANK_REPEAT"/>
    <property type="match status" value="1"/>
</dbReference>
<evidence type="ECO:0008006" key="7">
    <source>
        <dbReference type="Google" id="ProtNLM"/>
    </source>
</evidence>
<keyword evidence="6" id="KW-1185">Reference proteome</keyword>
<dbReference type="PROSITE" id="PS51257">
    <property type="entry name" value="PROKAR_LIPOPROTEIN"/>
    <property type="match status" value="1"/>
</dbReference>
<evidence type="ECO:0000256" key="4">
    <source>
        <dbReference type="SAM" id="SignalP"/>
    </source>
</evidence>
<evidence type="ECO:0000256" key="3">
    <source>
        <dbReference type="PROSITE-ProRule" id="PRU00023"/>
    </source>
</evidence>
<evidence type="ECO:0000313" key="5">
    <source>
        <dbReference type="EMBL" id="GGX97845.1"/>
    </source>
</evidence>
<organism evidence="5 6">
    <name type="scientific">Vogesella alkaliphila</name>
    <dbReference type="NCBI Taxonomy" id="1193621"/>
    <lineage>
        <taxon>Bacteria</taxon>
        <taxon>Pseudomonadati</taxon>
        <taxon>Pseudomonadota</taxon>
        <taxon>Betaproteobacteria</taxon>
        <taxon>Neisseriales</taxon>
        <taxon>Chromobacteriaceae</taxon>
        <taxon>Vogesella</taxon>
    </lineage>
</organism>
<feature type="chain" id="PRO_5046770321" description="Ankyrin repeat domain-containing protein" evidence="4">
    <location>
        <begin position="23"/>
        <end position="302"/>
    </location>
</feature>
<reference evidence="6" key="1">
    <citation type="journal article" date="2019" name="Int. J. Syst. Evol. Microbiol.">
        <title>The Global Catalogue of Microorganisms (GCM) 10K type strain sequencing project: providing services to taxonomists for standard genome sequencing and annotation.</title>
        <authorList>
            <consortium name="The Broad Institute Genomics Platform"/>
            <consortium name="The Broad Institute Genome Sequencing Center for Infectious Disease"/>
            <person name="Wu L."/>
            <person name="Ma J."/>
        </authorList>
    </citation>
    <scope>NUCLEOTIDE SEQUENCE [LARGE SCALE GENOMIC DNA]</scope>
    <source>
        <strain evidence="6">KCTC 32041</strain>
    </source>
</reference>
<gene>
    <name evidence="5" type="ORF">GCM10011290_27080</name>
</gene>
<name>A0ABQ2YZT9_9NEIS</name>
<feature type="signal peptide" evidence="4">
    <location>
        <begin position="1"/>
        <end position="22"/>
    </location>
</feature>
<evidence type="ECO:0000313" key="6">
    <source>
        <dbReference type="Proteomes" id="UP000600877"/>
    </source>
</evidence>
<protein>
    <recommendedName>
        <fullName evidence="7">Ankyrin repeat domain-containing protein</fullName>
    </recommendedName>
</protein>
<proteinExistence type="predicted"/>
<evidence type="ECO:0000256" key="1">
    <source>
        <dbReference type="ARBA" id="ARBA00022737"/>
    </source>
</evidence>
<dbReference type="EMBL" id="BMYW01000011">
    <property type="protein sequence ID" value="GGX97845.1"/>
    <property type="molecule type" value="Genomic_DNA"/>
</dbReference>
<dbReference type="RefSeq" id="WP_189374968.1">
    <property type="nucleotide sequence ID" value="NZ_BMYW01000011.1"/>
</dbReference>
<keyword evidence="2 3" id="KW-0040">ANK repeat</keyword>